<dbReference type="PANTHER" id="PTHR22684:SF0">
    <property type="entry name" value="RIBOSOME QUALITY CONTROL COMPLEX SUBUNIT TCF25"/>
    <property type="match status" value="1"/>
</dbReference>
<protein>
    <submittedName>
        <fullName evidence="2">Transcription factor 25</fullName>
    </submittedName>
</protein>
<feature type="compositionally biased region" description="Low complexity" evidence="1">
    <location>
        <begin position="595"/>
        <end position="607"/>
    </location>
</feature>
<feature type="region of interest" description="Disordered" evidence="1">
    <location>
        <begin position="592"/>
        <end position="614"/>
    </location>
</feature>
<reference evidence="2 3" key="1">
    <citation type="journal article" date="2018" name="Sci. Rep.">
        <title>Genomic signatures of local adaptation to the degree of environmental predictability in rotifers.</title>
        <authorList>
            <person name="Franch-Gras L."/>
            <person name="Hahn C."/>
            <person name="Garcia-Roger E.M."/>
            <person name="Carmona M.J."/>
            <person name="Serra M."/>
            <person name="Gomez A."/>
        </authorList>
    </citation>
    <scope>NUCLEOTIDE SEQUENCE [LARGE SCALE GENOMIC DNA]</scope>
    <source>
        <strain evidence="2">HYR1</strain>
    </source>
</reference>
<accession>A0A3M7R2A1</accession>
<dbReference type="EMBL" id="REGN01004385">
    <property type="protein sequence ID" value="RNA17720.1"/>
    <property type="molecule type" value="Genomic_DNA"/>
</dbReference>
<comment type="caution">
    <text evidence="2">The sequence shown here is derived from an EMBL/GenBank/DDBJ whole genome shotgun (WGS) entry which is preliminary data.</text>
</comment>
<feature type="compositionally biased region" description="Basic residues" evidence="1">
    <location>
        <begin position="73"/>
        <end position="84"/>
    </location>
</feature>
<feature type="region of interest" description="Disordered" evidence="1">
    <location>
        <begin position="22"/>
        <end position="88"/>
    </location>
</feature>
<evidence type="ECO:0000313" key="3">
    <source>
        <dbReference type="Proteomes" id="UP000276133"/>
    </source>
</evidence>
<evidence type="ECO:0000313" key="2">
    <source>
        <dbReference type="EMBL" id="RNA17720.1"/>
    </source>
</evidence>
<gene>
    <name evidence="2" type="ORF">BpHYR1_042109</name>
</gene>
<dbReference type="Pfam" id="PF04910">
    <property type="entry name" value="Tcf25"/>
    <property type="match status" value="1"/>
</dbReference>
<dbReference type="AlphaFoldDB" id="A0A3M7R2A1"/>
<dbReference type="GO" id="GO:1990112">
    <property type="term" value="C:RQC complex"/>
    <property type="evidence" value="ECO:0007669"/>
    <property type="project" value="TreeGrafter"/>
</dbReference>
<dbReference type="OrthoDB" id="205993at2759"/>
<dbReference type="STRING" id="10195.A0A3M7R2A1"/>
<name>A0A3M7R2A1_BRAPC</name>
<dbReference type="Proteomes" id="UP000276133">
    <property type="component" value="Unassembled WGS sequence"/>
</dbReference>
<dbReference type="InterPro" id="IPR006994">
    <property type="entry name" value="TCF25/Rqc1"/>
</dbReference>
<dbReference type="PANTHER" id="PTHR22684">
    <property type="entry name" value="NULP1-RELATED"/>
    <property type="match status" value="1"/>
</dbReference>
<keyword evidence="3" id="KW-1185">Reference proteome</keyword>
<proteinExistence type="predicted"/>
<sequence length="654" mass="76369">MTTRAIKKLVKKDDLKDLQLKLNKKSESEESEEENFVPRNKFDLLDEQPDFDENDENQSSEESLKKEETSKVSIKKKKKKSKGKRGNDLMNNFKFVSTNIEEENATLEELSHLTLNSESALSPYENTKIRRLFKIESKFLNSDSEMIRMFGAKIVQAERNAQNPRTGRRPMNRFKNNAIVSMKPTWPQFTKEGLSMKILKESDSSNKTIEFTFEHSKEYQQVQFRFVDAVESLDHNNIMNILQLNRYHIDSLIQLSDISRIHDDTQMAADLIERALFAFQNSFHPSFKFTSNLATTSGQIYKIDYNRVENRGFFISLFKQILYVGGKACYRTSLELCKLLLSLDIQGDPLGVILLIDFYAIRSSQYEYLIEFYETFNDLKHLNLMPNMLMSYALAHFYLYNKSQNTDNLEKANKALTEALLRFPGVLMTLLDKCSIAPDKQVESHKYFAKTSHLRMPEGLKYLINLYVTRMHYEWKISENLLWLEQTVKSIIEDEKKHENFFNQCRNKTNSLFSKVPPNLYRHLILSDLKEVAVHLPPEYASTATYTFDPIPPKNSIVSYTRPPRAEYARTATSTESLFTFFQSLLPTFNAQDLNRPPRNNEENNAVGGEGNRGFDINQMVERLREFLVNIEQNFPATRQIDFEENQYEEEEFD</sequence>
<evidence type="ECO:0000256" key="1">
    <source>
        <dbReference type="SAM" id="MobiDB-lite"/>
    </source>
</evidence>
<organism evidence="2 3">
    <name type="scientific">Brachionus plicatilis</name>
    <name type="common">Marine rotifer</name>
    <name type="synonym">Brachionus muelleri</name>
    <dbReference type="NCBI Taxonomy" id="10195"/>
    <lineage>
        <taxon>Eukaryota</taxon>
        <taxon>Metazoa</taxon>
        <taxon>Spiralia</taxon>
        <taxon>Gnathifera</taxon>
        <taxon>Rotifera</taxon>
        <taxon>Eurotatoria</taxon>
        <taxon>Monogononta</taxon>
        <taxon>Pseudotrocha</taxon>
        <taxon>Ploima</taxon>
        <taxon>Brachionidae</taxon>
        <taxon>Brachionus</taxon>
    </lineage>
</organism>
<feature type="compositionally biased region" description="Acidic residues" evidence="1">
    <location>
        <begin position="45"/>
        <end position="59"/>
    </location>
</feature>